<dbReference type="AlphaFoldDB" id="A0A0C1EMJ5"/>
<keyword evidence="5 13" id="KW-0418">Kinase</keyword>
<dbReference type="GO" id="GO:0005737">
    <property type="term" value="C:cytoplasm"/>
    <property type="evidence" value="ECO:0007669"/>
    <property type="project" value="InterPro"/>
</dbReference>
<dbReference type="Pfam" id="PF00072">
    <property type="entry name" value="Response_reg"/>
    <property type="match status" value="1"/>
</dbReference>
<dbReference type="Pfam" id="PF02518">
    <property type="entry name" value="HATPase_c"/>
    <property type="match status" value="1"/>
</dbReference>
<feature type="domain" description="Response regulatory" evidence="10">
    <location>
        <begin position="616"/>
        <end position="732"/>
    </location>
</feature>
<dbReference type="InterPro" id="IPR005467">
    <property type="entry name" value="His_kinase_dom"/>
</dbReference>
<dbReference type="InterPro" id="IPR036890">
    <property type="entry name" value="HATPase_C_sf"/>
</dbReference>
<dbReference type="SUPFAM" id="SSF55874">
    <property type="entry name" value="ATPase domain of HSP90 chaperone/DNA topoisomerase II/histidine kinase"/>
    <property type="match status" value="1"/>
</dbReference>
<dbReference type="InterPro" id="IPR011006">
    <property type="entry name" value="CheY-like_superfamily"/>
</dbReference>
<feature type="coiled-coil region" evidence="8">
    <location>
        <begin position="202"/>
        <end position="258"/>
    </location>
</feature>
<dbReference type="SMART" id="SM00260">
    <property type="entry name" value="CheW"/>
    <property type="match status" value="1"/>
</dbReference>
<sequence length="734" mass="83645">MIEDEELRILFEAESEEKIHSIESNLKKIETNFRDETVWNELLRDAHTLKGSARLLKIKSIEIITHRFEGILQHLKASKSQIFPGQIKLCYEILDAIHLFTEEEIGRAPARVDISELLEKASHVMQEEVLFSSSASSPKLPPPRSQKDTSLINKIKKISQRKDFLTKTIAPHGTLKNQDIHISTVRVNFEQINQLMNEVTELNVVKTTIEQLNSQIDSLVETWEEKKILSRKLAHTKIEQLNQQIEDKLNLLQNQARDPIHKLQVISSKLIQHVRRLTLLPISKLFDLFPTMIRELALSLDKEVEFIVSSEGIGVDRKIIDNLKDPLTHILRNAIAHGIEPPQIRKKLGKNPKGKVELKAFQTEQTIVIEIIDDGSGLDFTKIKQKAMDSKLFTQEELDHKTPQELIELIFLPGFSTSKQPSDIAGRGIGLDIVKKMVQDCSGHLRVRSQAEKGCAFSIELPIEFVTNHVLLISQNGDTYAIPVDRVDACLWIKSEQFFSIEGQDMINISQNPYPVYFLKYLLNSTREHFSLADPIPCVMIRKFEKHIGLVVDAILEEQELVIFPNKTPLFDYKGVIGTAILKNGSVCIVIDPFELIYLSNVQNEEALHFKSKKKSILLVDDSTISRVILKHALEEKNYQVTIAEDGLQALELLQEMKFDAMITDVEMPRMNGLELTSHIRTQDYNYILPIIIISDLSSKKDEEKGLKAGANAYLTKSEFNLQNIITTLEELIK</sequence>
<dbReference type="CDD" id="cd00088">
    <property type="entry name" value="HPT"/>
    <property type="match status" value="1"/>
</dbReference>
<evidence type="ECO:0000259" key="10">
    <source>
        <dbReference type="PROSITE" id="PS50110"/>
    </source>
</evidence>
<evidence type="ECO:0000256" key="6">
    <source>
        <dbReference type="PROSITE-ProRule" id="PRU00110"/>
    </source>
</evidence>
<evidence type="ECO:0000256" key="8">
    <source>
        <dbReference type="SAM" id="Coils"/>
    </source>
</evidence>
<keyword evidence="3 7" id="KW-0597">Phosphoprotein</keyword>
<dbReference type="SUPFAM" id="SSF50341">
    <property type="entry name" value="CheW-like"/>
    <property type="match status" value="1"/>
</dbReference>
<evidence type="ECO:0000259" key="12">
    <source>
        <dbReference type="PROSITE" id="PS50894"/>
    </source>
</evidence>
<feature type="domain" description="Histidine kinase" evidence="9">
    <location>
        <begin position="207"/>
        <end position="465"/>
    </location>
</feature>
<dbReference type="InterPro" id="IPR036061">
    <property type="entry name" value="CheW-like_dom_sf"/>
</dbReference>
<dbReference type="InterPro" id="IPR036641">
    <property type="entry name" value="HPT_dom_sf"/>
</dbReference>
<name>A0A0C1EMJ5_9BACT</name>
<keyword evidence="8" id="KW-0175">Coiled coil</keyword>
<protein>
    <recommendedName>
        <fullName evidence="2">histidine kinase</fullName>
        <ecNumber evidence="2">2.7.13.3</ecNumber>
    </recommendedName>
</protein>
<evidence type="ECO:0000259" key="11">
    <source>
        <dbReference type="PROSITE" id="PS50851"/>
    </source>
</evidence>
<dbReference type="InterPro" id="IPR003594">
    <property type="entry name" value="HATPase_dom"/>
</dbReference>
<organism evidence="13 14">
    <name type="scientific">Parachlamydia acanthamoebae</name>
    <dbReference type="NCBI Taxonomy" id="83552"/>
    <lineage>
        <taxon>Bacteria</taxon>
        <taxon>Pseudomonadati</taxon>
        <taxon>Chlamydiota</taxon>
        <taxon>Chlamydiia</taxon>
        <taxon>Parachlamydiales</taxon>
        <taxon>Parachlamydiaceae</taxon>
        <taxon>Parachlamydia</taxon>
    </lineage>
</organism>
<dbReference type="CDD" id="cd00156">
    <property type="entry name" value="REC"/>
    <property type="match status" value="1"/>
</dbReference>
<dbReference type="PRINTS" id="PR00344">
    <property type="entry name" value="BCTRLSENSOR"/>
</dbReference>
<proteinExistence type="predicted"/>
<dbReference type="SMART" id="SM01231">
    <property type="entry name" value="H-kinase_dim"/>
    <property type="match status" value="1"/>
</dbReference>
<dbReference type="OMA" id="LEMPRMH"/>
<dbReference type="Pfam" id="PF01584">
    <property type="entry name" value="CheW"/>
    <property type="match status" value="1"/>
</dbReference>
<dbReference type="InterPro" id="IPR004105">
    <property type="entry name" value="CheA-like_dim"/>
</dbReference>
<dbReference type="RefSeq" id="WP_013925143.1">
    <property type="nucleotide sequence ID" value="NZ_BAWW01000008.1"/>
</dbReference>
<evidence type="ECO:0000313" key="14">
    <source>
        <dbReference type="Proteomes" id="UP000031307"/>
    </source>
</evidence>
<evidence type="ECO:0000256" key="5">
    <source>
        <dbReference type="ARBA" id="ARBA00022777"/>
    </source>
</evidence>
<evidence type="ECO:0000256" key="4">
    <source>
        <dbReference type="ARBA" id="ARBA00022679"/>
    </source>
</evidence>
<feature type="modified residue" description="4-aspartylphosphate" evidence="7">
    <location>
        <position position="665"/>
    </location>
</feature>
<dbReference type="PANTHER" id="PTHR43395:SF1">
    <property type="entry name" value="CHEMOTAXIS PROTEIN CHEA"/>
    <property type="match status" value="1"/>
</dbReference>
<dbReference type="InterPro" id="IPR008207">
    <property type="entry name" value="Sig_transdc_His_kin_Hpt_dom"/>
</dbReference>
<dbReference type="SMART" id="SM00448">
    <property type="entry name" value="REC"/>
    <property type="match status" value="1"/>
</dbReference>
<dbReference type="Gene3D" id="2.30.30.40">
    <property type="entry name" value="SH3 Domains"/>
    <property type="match status" value="1"/>
</dbReference>
<evidence type="ECO:0000256" key="7">
    <source>
        <dbReference type="PROSITE-ProRule" id="PRU00169"/>
    </source>
</evidence>
<feature type="modified residue" description="Phosphohistidine" evidence="6">
    <location>
        <position position="47"/>
    </location>
</feature>
<dbReference type="SUPFAM" id="SSF47226">
    <property type="entry name" value="Histidine-containing phosphotransfer domain, HPT domain"/>
    <property type="match status" value="1"/>
</dbReference>
<evidence type="ECO:0000259" key="9">
    <source>
        <dbReference type="PROSITE" id="PS50109"/>
    </source>
</evidence>
<dbReference type="InterPro" id="IPR002545">
    <property type="entry name" value="CheW-lke_dom"/>
</dbReference>
<feature type="domain" description="CheW-like" evidence="11">
    <location>
        <begin position="467"/>
        <end position="602"/>
    </location>
</feature>
<dbReference type="Gene3D" id="3.40.50.2300">
    <property type="match status" value="1"/>
</dbReference>
<dbReference type="InterPro" id="IPR001789">
    <property type="entry name" value="Sig_transdc_resp-reg_receiver"/>
</dbReference>
<evidence type="ECO:0000256" key="3">
    <source>
        <dbReference type="ARBA" id="ARBA00022553"/>
    </source>
</evidence>
<dbReference type="EC" id="2.7.13.3" evidence="2"/>
<dbReference type="Gene3D" id="1.20.120.160">
    <property type="entry name" value="HPT domain"/>
    <property type="match status" value="1"/>
</dbReference>
<dbReference type="Pfam" id="PF01627">
    <property type="entry name" value="Hpt"/>
    <property type="match status" value="1"/>
</dbReference>
<dbReference type="PANTHER" id="PTHR43395">
    <property type="entry name" value="SENSOR HISTIDINE KINASE CHEA"/>
    <property type="match status" value="1"/>
</dbReference>
<accession>A0A0C1EMJ5</accession>
<dbReference type="GO" id="GO:0006935">
    <property type="term" value="P:chemotaxis"/>
    <property type="evidence" value="ECO:0007669"/>
    <property type="project" value="UniProtKB-KW"/>
</dbReference>
<dbReference type="GO" id="GO:0000155">
    <property type="term" value="F:phosphorelay sensor kinase activity"/>
    <property type="evidence" value="ECO:0007669"/>
    <property type="project" value="InterPro"/>
</dbReference>
<dbReference type="InterPro" id="IPR004358">
    <property type="entry name" value="Sig_transdc_His_kin-like_C"/>
</dbReference>
<comment type="catalytic activity">
    <reaction evidence="1">
        <text>ATP + protein L-histidine = ADP + protein N-phospho-L-histidine.</text>
        <dbReference type="EC" id="2.7.13.3"/>
    </reaction>
</comment>
<dbReference type="Proteomes" id="UP000031307">
    <property type="component" value="Unassembled WGS sequence"/>
</dbReference>
<dbReference type="PROSITE" id="PS50894">
    <property type="entry name" value="HPT"/>
    <property type="match status" value="1"/>
</dbReference>
<keyword evidence="4" id="KW-0808">Transferase</keyword>
<reference evidence="13 14" key="1">
    <citation type="journal article" date="2014" name="Mol. Biol. Evol.">
        <title>Massive expansion of Ubiquitination-related gene families within the Chlamydiae.</title>
        <authorList>
            <person name="Domman D."/>
            <person name="Collingro A."/>
            <person name="Lagkouvardos I."/>
            <person name="Gehre L."/>
            <person name="Weinmaier T."/>
            <person name="Rattei T."/>
            <person name="Subtil A."/>
            <person name="Horn M."/>
        </authorList>
    </citation>
    <scope>NUCLEOTIDE SEQUENCE [LARGE SCALE GENOMIC DNA]</scope>
    <source>
        <strain evidence="13 14">OEW1</strain>
    </source>
</reference>
<dbReference type="SMART" id="SM00387">
    <property type="entry name" value="HATPase_c"/>
    <property type="match status" value="1"/>
</dbReference>
<comment type="caution">
    <text evidence="13">The sequence shown here is derived from an EMBL/GenBank/DDBJ whole genome shotgun (WGS) entry which is preliminary data.</text>
</comment>
<dbReference type="SMART" id="SM00073">
    <property type="entry name" value="HPT"/>
    <property type="match status" value="1"/>
</dbReference>
<dbReference type="EMBL" id="JSAM01000073">
    <property type="protein sequence ID" value="KIA77589.1"/>
    <property type="molecule type" value="Genomic_DNA"/>
</dbReference>
<evidence type="ECO:0000313" key="13">
    <source>
        <dbReference type="EMBL" id="KIA77589.1"/>
    </source>
</evidence>
<dbReference type="Gene3D" id="3.30.565.10">
    <property type="entry name" value="Histidine kinase-like ATPase, C-terminal domain"/>
    <property type="match status" value="1"/>
</dbReference>
<dbReference type="PATRIC" id="fig|83552.4.peg.1228"/>
<dbReference type="PROSITE" id="PS50109">
    <property type="entry name" value="HIS_KIN"/>
    <property type="match status" value="1"/>
</dbReference>
<dbReference type="PROSITE" id="PS50851">
    <property type="entry name" value="CHEW"/>
    <property type="match status" value="1"/>
</dbReference>
<dbReference type="PROSITE" id="PS50110">
    <property type="entry name" value="RESPONSE_REGULATORY"/>
    <property type="match status" value="1"/>
</dbReference>
<feature type="domain" description="HPt" evidence="12">
    <location>
        <begin position="1"/>
        <end position="104"/>
    </location>
</feature>
<gene>
    <name evidence="13" type="primary">cheA2</name>
    <name evidence="13" type="ORF">DB43_GD00200</name>
</gene>
<dbReference type="InterPro" id="IPR051315">
    <property type="entry name" value="Bact_Chemotaxis_CheA"/>
</dbReference>
<dbReference type="SUPFAM" id="SSF52172">
    <property type="entry name" value="CheY-like"/>
    <property type="match status" value="1"/>
</dbReference>
<evidence type="ECO:0000256" key="2">
    <source>
        <dbReference type="ARBA" id="ARBA00012438"/>
    </source>
</evidence>
<dbReference type="FunFam" id="3.30.565.10:FF:000016">
    <property type="entry name" value="Chemotaxis protein CheA, putative"/>
    <property type="match status" value="1"/>
</dbReference>
<evidence type="ECO:0000256" key="1">
    <source>
        <dbReference type="ARBA" id="ARBA00000085"/>
    </source>
</evidence>